<proteinExistence type="predicted"/>
<name>A0A6A5V3W5_9PLEO</name>
<dbReference type="EMBL" id="ML976691">
    <property type="protein sequence ID" value="KAF1971805.1"/>
    <property type="molecule type" value="Genomic_DNA"/>
</dbReference>
<keyword evidence="3" id="KW-1185">Reference proteome</keyword>
<feature type="compositionally biased region" description="Polar residues" evidence="1">
    <location>
        <begin position="123"/>
        <end position="134"/>
    </location>
</feature>
<evidence type="ECO:0000313" key="3">
    <source>
        <dbReference type="Proteomes" id="UP000800036"/>
    </source>
</evidence>
<protein>
    <submittedName>
        <fullName evidence="2">Uncharacterized protein</fullName>
    </submittedName>
</protein>
<evidence type="ECO:0000313" key="2">
    <source>
        <dbReference type="EMBL" id="KAF1971805.1"/>
    </source>
</evidence>
<gene>
    <name evidence="2" type="ORF">BU23DRAFT_600040</name>
</gene>
<dbReference type="Proteomes" id="UP000800036">
    <property type="component" value="Unassembled WGS sequence"/>
</dbReference>
<sequence length="150" mass="16883">MMFQDQENQDLVQTSRFLLIDLARVSTVEKRPSAWGKFVFPGSRIVMVVLAWAVGDYVCPKCGAQIIQGEIYSTKQLCQNCSWGRETLPTPHPRAPKAHREVPQHAFHPHTPRTPPLSDPSRRPSTLHSTTQANPLKLAQAHTKGNHDRT</sequence>
<evidence type="ECO:0000256" key="1">
    <source>
        <dbReference type="SAM" id="MobiDB-lite"/>
    </source>
</evidence>
<accession>A0A6A5V3W5</accession>
<organism evidence="2 3">
    <name type="scientific">Bimuria novae-zelandiae CBS 107.79</name>
    <dbReference type="NCBI Taxonomy" id="1447943"/>
    <lineage>
        <taxon>Eukaryota</taxon>
        <taxon>Fungi</taxon>
        <taxon>Dikarya</taxon>
        <taxon>Ascomycota</taxon>
        <taxon>Pezizomycotina</taxon>
        <taxon>Dothideomycetes</taxon>
        <taxon>Pleosporomycetidae</taxon>
        <taxon>Pleosporales</taxon>
        <taxon>Massarineae</taxon>
        <taxon>Didymosphaeriaceae</taxon>
        <taxon>Bimuria</taxon>
    </lineage>
</organism>
<reference evidence="2" key="1">
    <citation type="journal article" date="2020" name="Stud. Mycol.">
        <title>101 Dothideomycetes genomes: a test case for predicting lifestyles and emergence of pathogens.</title>
        <authorList>
            <person name="Haridas S."/>
            <person name="Albert R."/>
            <person name="Binder M."/>
            <person name="Bloem J."/>
            <person name="Labutti K."/>
            <person name="Salamov A."/>
            <person name="Andreopoulos B."/>
            <person name="Baker S."/>
            <person name="Barry K."/>
            <person name="Bills G."/>
            <person name="Bluhm B."/>
            <person name="Cannon C."/>
            <person name="Castanera R."/>
            <person name="Culley D."/>
            <person name="Daum C."/>
            <person name="Ezra D."/>
            <person name="Gonzalez J."/>
            <person name="Henrissat B."/>
            <person name="Kuo A."/>
            <person name="Liang C."/>
            <person name="Lipzen A."/>
            <person name="Lutzoni F."/>
            <person name="Magnuson J."/>
            <person name="Mondo S."/>
            <person name="Nolan M."/>
            <person name="Ohm R."/>
            <person name="Pangilinan J."/>
            <person name="Park H.-J."/>
            <person name="Ramirez L."/>
            <person name="Alfaro M."/>
            <person name="Sun H."/>
            <person name="Tritt A."/>
            <person name="Yoshinaga Y."/>
            <person name="Zwiers L.-H."/>
            <person name="Turgeon B."/>
            <person name="Goodwin S."/>
            <person name="Spatafora J."/>
            <person name="Crous P."/>
            <person name="Grigoriev I."/>
        </authorList>
    </citation>
    <scope>NUCLEOTIDE SEQUENCE</scope>
    <source>
        <strain evidence="2">CBS 107.79</strain>
    </source>
</reference>
<dbReference type="AlphaFoldDB" id="A0A6A5V3W5"/>
<feature type="region of interest" description="Disordered" evidence="1">
    <location>
        <begin position="84"/>
        <end position="150"/>
    </location>
</feature>